<accession>A0A9P0PD45</accession>
<dbReference type="Proteomes" id="UP001152888">
    <property type="component" value="Unassembled WGS sequence"/>
</dbReference>
<dbReference type="InterPro" id="IPR013783">
    <property type="entry name" value="Ig-like_fold"/>
</dbReference>
<dbReference type="EMBL" id="CAKOFQ010006908">
    <property type="protein sequence ID" value="CAH1981396.1"/>
    <property type="molecule type" value="Genomic_DNA"/>
</dbReference>
<keyword evidence="2" id="KW-1185">Reference proteome</keyword>
<dbReference type="SUPFAM" id="SSF49265">
    <property type="entry name" value="Fibronectin type III"/>
    <property type="match status" value="1"/>
</dbReference>
<name>A0A9P0PD45_ACAOB</name>
<reference evidence="1" key="1">
    <citation type="submission" date="2022-03" db="EMBL/GenBank/DDBJ databases">
        <authorList>
            <person name="Sayadi A."/>
        </authorList>
    </citation>
    <scope>NUCLEOTIDE SEQUENCE</scope>
</reference>
<evidence type="ECO:0000313" key="2">
    <source>
        <dbReference type="Proteomes" id="UP001152888"/>
    </source>
</evidence>
<evidence type="ECO:0008006" key="3">
    <source>
        <dbReference type="Google" id="ProtNLM"/>
    </source>
</evidence>
<dbReference type="OrthoDB" id="10069752at2759"/>
<dbReference type="InterPro" id="IPR036116">
    <property type="entry name" value="FN3_sf"/>
</dbReference>
<dbReference type="InterPro" id="IPR003961">
    <property type="entry name" value="FN3_dom"/>
</dbReference>
<proteinExistence type="predicted"/>
<protein>
    <recommendedName>
        <fullName evidence="3">Fibronectin type-III domain-containing protein</fullName>
    </recommendedName>
</protein>
<dbReference type="CDD" id="cd00063">
    <property type="entry name" value="FN3"/>
    <property type="match status" value="1"/>
</dbReference>
<dbReference type="AlphaFoldDB" id="A0A9P0PD45"/>
<gene>
    <name evidence="1" type="ORF">ACAOBT_LOCUS14452</name>
</gene>
<comment type="caution">
    <text evidence="1">The sequence shown here is derived from an EMBL/GenBank/DDBJ whole genome shotgun (WGS) entry which is preliminary data.</text>
</comment>
<dbReference type="Gene3D" id="2.60.40.10">
    <property type="entry name" value="Immunoglobulins"/>
    <property type="match status" value="1"/>
</dbReference>
<evidence type="ECO:0000313" key="1">
    <source>
        <dbReference type="EMBL" id="CAH1981396.1"/>
    </source>
</evidence>
<sequence>MSGSKRVRFGDPNFEATLLKWYEEDEEETSDFEDRALDPDFAILSDHESIDEQSADDNHVNIQQKNESEDSDTDMDSDGERPAFYGRNRLKWCKQAPNKQVRTRAENIIIHLPGLKGPARLHSDEPNPIQIWKLLFTDKLLDEMYNNPSLQKGLKVDIGRVLGERLHQLPQPYQSGKDVAFFHQKRTEKLPMRIDLFMFNDIYNFVWGLNKKTVFVIIDVYEHSFGIRLFWGRKVECGPKIVGCLTIRGGSWLDDLVLLQNVPLADLGDASKSLTSYVVAAHGVFDRLVPLELPLTKIRAWESDQDISKANDTVIPFGGKLEGHVTNLTPGKAYKLRVLAYSNGGDGRMSSPAKEFQMELKCSKIVCAICSYPLMLGNCRIVGKKGISTLITQSKRVEDKKWLDWEKKGKLDCHEKCRLSYSNLCGKFLKKDKNVTHYLAKLVELVNDDSTDRRTVADHNKKRYGEEVECSIMGEKDILVCFKSHHVFNVSEDPSTFTEGQIQLILLQASNIMHREIHSKQFVSDKYPPSNQFVRDISSDYPLHFSFIIEHFLLIADEEEDKKAKSVKRDMISQCILLFIQPRTFLSTLHLSSGTLILGKTGSHPD</sequence>
<organism evidence="1 2">
    <name type="scientific">Acanthoscelides obtectus</name>
    <name type="common">Bean weevil</name>
    <name type="synonym">Bruchus obtectus</name>
    <dbReference type="NCBI Taxonomy" id="200917"/>
    <lineage>
        <taxon>Eukaryota</taxon>
        <taxon>Metazoa</taxon>
        <taxon>Ecdysozoa</taxon>
        <taxon>Arthropoda</taxon>
        <taxon>Hexapoda</taxon>
        <taxon>Insecta</taxon>
        <taxon>Pterygota</taxon>
        <taxon>Neoptera</taxon>
        <taxon>Endopterygota</taxon>
        <taxon>Coleoptera</taxon>
        <taxon>Polyphaga</taxon>
        <taxon>Cucujiformia</taxon>
        <taxon>Chrysomeloidea</taxon>
        <taxon>Chrysomelidae</taxon>
        <taxon>Bruchinae</taxon>
        <taxon>Bruchini</taxon>
        <taxon>Acanthoscelides</taxon>
    </lineage>
</organism>